<evidence type="ECO:0000313" key="9">
    <source>
        <dbReference type="EnsemblProtists" id="EOD39282"/>
    </source>
</evidence>
<dbReference type="InterPro" id="IPR016177">
    <property type="entry name" value="DNA-bd_dom_sf"/>
</dbReference>
<dbReference type="HOGENOM" id="CLU_652882_0_0_1"/>
<dbReference type="Gene3D" id="1.20.1280.50">
    <property type="match status" value="1"/>
</dbReference>
<evidence type="ECO:0000259" key="7">
    <source>
        <dbReference type="PROSITE" id="PS50181"/>
    </source>
</evidence>
<feature type="region of interest" description="Disordered" evidence="6">
    <location>
        <begin position="402"/>
        <end position="421"/>
    </location>
</feature>
<dbReference type="PROSITE" id="PS50181">
    <property type="entry name" value="FBOX"/>
    <property type="match status" value="1"/>
</dbReference>
<proteinExistence type="predicted"/>
<evidence type="ECO:0000313" key="10">
    <source>
        <dbReference type="Proteomes" id="UP000013827"/>
    </source>
</evidence>
<organism evidence="9 10">
    <name type="scientific">Emiliania huxleyi (strain CCMP1516)</name>
    <dbReference type="NCBI Taxonomy" id="280463"/>
    <lineage>
        <taxon>Eukaryota</taxon>
        <taxon>Haptista</taxon>
        <taxon>Haptophyta</taxon>
        <taxon>Prymnesiophyceae</taxon>
        <taxon>Isochrysidales</taxon>
        <taxon>Noelaerhabdaceae</taxon>
        <taxon>Emiliania</taxon>
    </lineage>
</organism>
<dbReference type="PROSITE" id="PS51032">
    <property type="entry name" value="AP2_ERF"/>
    <property type="match status" value="1"/>
</dbReference>
<dbReference type="SUPFAM" id="SSF48403">
    <property type="entry name" value="Ankyrin repeat"/>
    <property type="match status" value="1"/>
</dbReference>
<keyword evidence="3" id="KW-0238">DNA-binding</keyword>
<dbReference type="InterPro" id="IPR036047">
    <property type="entry name" value="F-box-like_dom_sf"/>
</dbReference>
<dbReference type="GO" id="GO:0005634">
    <property type="term" value="C:nucleus"/>
    <property type="evidence" value="ECO:0007669"/>
    <property type="project" value="UniProtKB-SubCell"/>
</dbReference>
<evidence type="ECO:0000256" key="2">
    <source>
        <dbReference type="ARBA" id="ARBA00023015"/>
    </source>
</evidence>
<dbReference type="GO" id="GO:0003677">
    <property type="term" value="F:DNA binding"/>
    <property type="evidence" value="ECO:0007669"/>
    <property type="project" value="UniProtKB-KW"/>
</dbReference>
<protein>
    <recommendedName>
        <fullName evidence="11">F-box domain-containing protein</fullName>
    </recommendedName>
</protein>
<evidence type="ECO:0000256" key="3">
    <source>
        <dbReference type="ARBA" id="ARBA00023125"/>
    </source>
</evidence>
<dbReference type="PaxDb" id="2903-EOD39282"/>
<dbReference type="GO" id="GO:0003700">
    <property type="term" value="F:DNA-binding transcription factor activity"/>
    <property type="evidence" value="ECO:0007669"/>
    <property type="project" value="InterPro"/>
</dbReference>
<keyword evidence="5" id="KW-0539">Nucleus</keyword>
<evidence type="ECO:0000256" key="6">
    <source>
        <dbReference type="SAM" id="MobiDB-lite"/>
    </source>
</evidence>
<dbReference type="EnsemblProtists" id="EOD39282">
    <property type="protein sequence ID" value="EOD39282"/>
    <property type="gene ID" value="EMIHUDRAFT_471418"/>
</dbReference>
<keyword evidence="4" id="KW-0804">Transcription</keyword>
<evidence type="ECO:0000259" key="8">
    <source>
        <dbReference type="PROSITE" id="PS51032"/>
    </source>
</evidence>
<feature type="compositionally biased region" description="Low complexity" evidence="6">
    <location>
        <begin position="266"/>
        <end position="275"/>
    </location>
</feature>
<evidence type="ECO:0008006" key="11">
    <source>
        <dbReference type="Google" id="ProtNLM"/>
    </source>
</evidence>
<dbReference type="KEGG" id="ehx:EMIHUDRAFT_471418"/>
<reference evidence="9" key="2">
    <citation type="submission" date="2024-10" db="UniProtKB">
        <authorList>
            <consortium name="EnsemblProtists"/>
        </authorList>
    </citation>
    <scope>IDENTIFICATION</scope>
</reference>
<feature type="region of interest" description="Disordered" evidence="6">
    <location>
        <begin position="266"/>
        <end position="305"/>
    </location>
</feature>
<dbReference type="InterPro" id="IPR036770">
    <property type="entry name" value="Ankyrin_rpt-contain_sf"/>
</dbReference>
<evidence type="ECO:0000256" key="5">
    <source>
        <dbReference type="ARBA" id="ARBA00023242"/>
    </source>
</evidence>
<evidence type="ECO:0000256" key="4">
    <source>
        <dbReference type="ARBA" id="ARBA00023163"/>
    </source>
</evidence>
<reference evidence="10" key="1">
    <citation type="journal article" date="2013" name="Nature">
        <title>Pan genome of the phytoplankton Emiliania underpins its global distribution.</title>
        <authorList>
            <person name="Read B.A."/>
            <person name="Kegel J."/>
            <person name="Klute M.J."/>
            <person name="Kuo A."/>
            <person name="Lefebvre S.C."/>
            <person name="Maumus F."/>
            <person name="Mayer C."/>
            <person name="Miller J."/>
            <person name="Monier A."/>
            <person name="Salamov A."/>
            <person name="Young J."/>
            <person name="Aguilar M."/>
            <person name="Claverie J.M."/>
            <person name="Frickenhaus S."/>
            <person name="Gonzalez K."/>
            <person name="Herman E.K."/>
            <person name="Lin Y.C."/>
            <person name="Napier J."/>
            <person name="Ogata H."/>
            <person name="Sarno A.F."/>
            <person name="Shmutz J."/>
            <person name="Schroeder D."/>
            <person name="de Vargas C."/>
            <person name="Verret F."/>
            <person name="von Dassow P."/>
            <person name="Valentin K."/>
            <person name="Van de Peer Y."/>
            <person name="Wheeler G."/>
            <person name="Dacks J.B."/>
            <person name="Delwiche C.F."/>
            <person name="Dyhrman S.T."/>
            <person name="Glockner G."/>
            <person name="John U."/>
            <person name="Richards T."/>
            <person name="Worden A.Z."/>
            <person name="Zhang X."/>
            <person name="Grigoriev I.V."/>
            <person name="Allen A.E."/>
            <person name="Bidle K."/>
            <person name="Borodovsky M."/>
            <person name="Bowler C."/>
            <person name="Brownlee C."/>
            <person name="Cock J.M."/>
            <person name="Elias M."/>
            <person name="Gladyshev V.N."/>
            <person name="Groth M."/>
            <person name="Guda C."/>
            <person name="Hadaegh A."/>
            <person name="Iglesias-Rodriguez M.D."/>
            <person name="Jenkins J."/>
            <person name="Jones B.M."/>
            <person name="Lawson T."/>
            <person name="Leese F."/>
            <person name="Lindquist E."/>
            <person name="Lobanov A."/>
            <person name="Lomsadze A."/>
            <person name="Malik S.B."/>
            <person name="Marsh M.E."/>
            <person name="Mackinder L."/>
            <person name="Mock T."/>
            <person name="Mueller-Roeber B."/>
            <person name="Pagarete A."/>
            <person name="Parker M."/>
            <person name="Probert I."/>
            <person name="Quesneville H."/>
            <person name="Raines C."/>
            <person name="Rensing S.A."/>
            <person name="Riano-Pachon D.M."/>
            <person name="Richier S."/>
            <person name="Rokitta S."/>
            <person name="Shiraiwa Y."/>
            <person name="Soanes D.M."/>
            <person name="van der Giezen M."/>
            <person name="Wahlund T.M."/>
            <person name="Williams B."/>
            <person name="Wilson W."/>
            <person name="Wolfe G."/>
            <person name="Wurch L.L."/>
        </authorList>
    </citation>
    <scope>NUCLEOTIDE SEQUENCE</scope>
</reference>
<keyword evidence="10" id="KW-1185">Reference proteome</keyword>
<dbReference type="Proteomes" id="UP000013827">
    <property type="component" value="Unassembled WGS sequence"/>
</dbReference>
<dbReference type="Gene3D" id="1.25.40.20">
    <property type="entry name" value="Ankyrin repeat-containing domain"/>
    <property type="match status" value="1"/>
</dbReference>
<dbReference type="InterPro" id="IPR001471">
    <property type="entry name" value="AP2/ERF_dom"/>
</dbReference>
<dbReference type="GeneID" id="17284553"/>
<dbReference type="InterPro" id="IPR001810">
    <property type="entry name" value="F-box_dom"/>
</dbReference>
<evidence type="ECO:0000256" key="1">
    <source>
        <dbReference type="ARBA" id="ARBA00004123"/>
    </source>
</evidence>
<dbReference type="RefSeq" id="XP_005791711.1">
    <property type="nucleotide sequence ID" value="XM_005791654.1"/>
</dbReference>
<keyword evidence="2" id="KW-0805">Transcription regulation</keyword>
<dbReference type="SUPFAM" id="SSF54171">
    <property type="entry name" value="DNA-binding domain"/>
    <property type="match status" value="1"/>
</dbReference>
<comment type="subcellular location">
    <subcellularLocation>
        <location evidence="1">Nucleus</location>
    </subcellularLocation>
</comment>
<feature type="domain" description="AP2/ERF" evidence="8">
    <location>
        <begin position="133"/>
        <end position="191"/>
    </location>
</feature>
<dbReference type="SUPFAM" id="SSF81383">
    <property type="entry name" value="F-box domain"/>
    <property type="match status" value="1"/>
</dbReference>
<sequence length="421" mass="45708">MVVPPRAAVWPPQPSGVGLEAVRLAGAEGAALILSFYTKTGYKGVGRGEYVDGTPFYEVRGCSISGRKYISPEHAALARWRAIFSSHLQLPEAGRSSRPRGGDRCAGSSRQVAAVAAEAEGLRLHLSSSSSTGYKGVTKVSGVTKRFQAVHYVGKLRVYIGSFDTAVEAAVAYARAVGEWVERRGVELRDSARSPEIARFCSTSALGELDGDGNTLLHHAFRYDRRALAAELVKRGLDPWSANNAGLRPVDFPRALEGLPVGPLDAPSSASLDAPSEPRTEAGGARPTYRGAAPASLPARATEEDGTQAEEVPWCLLNSPDDVVIEIMKHLPLRSVLSLFEASHRFRRLSGSALLWEHLCWAHLKLTQGRRSCLASWREAYVEHVIMQSGVKLLRDQREEAKGRGEHVRRHMSSSIAELLT</sequence>
<feature type="domain" description="F-box" evidence="7">
    <location>
        <begin position="313"/>
        <end position="359"/>
    </location>
</feature>
<name>A0A0D3KU47_EMIH1</name>
<accession>A0A0D3KU47</accession>
<dbReference type="AlphaFoldDB" id="A0A0D3KU47"/>
<dbReference type="InterPro" id="IPR036955">
    <property type="entry name" value="AP2/ERF_dom_sf"/>
</dbReference>
<dbReference type="Gene3D" id="3.30.730.10">
    <property type="entry name" value="AP2/ERF domain"/>
    <property type="match status" value="1"/>
</dbReference>